<name>A0A7X1E787_9BACT</name>
<sequence length="192" mass="21138">MGDSFIRKRKIAAFSREELIEKFESLPPSPSEMGTVEMLAVRPSQGVHEEREELTLSPEGGVSGDRWIKGSWMSLEDGSPDPQVQVAMTNSQVMSVVAGSLEAGKECGDNLYVNFDISEENLPVGTQVRVGECILEVSGVVNDGCSKFTQRFGRDAYEWVSNPDESHRRLRGIFCRVVKPGKVRIGDAVTKS</sequence>
<dbReference type="Proteomes" id="UP000525652">
    <property type="component" value="Unassembled WGS sequence"/>
</dbReference>
<organism evidence="2 3">
    <name type="scientific">Puniceicoccus vermicola</name>
    <dbReference type="NCBI Taxonomy" id="388746"/>
    <lineage>
        <taxon>Bacteria</taxon>
        <taxon>Pseudomonadati</taxon>
        <taxon>Verrucomicrobiota</taxon>
        <taxon>Opitutia</taxon>
        <taxon>Puniceicoccales</taxon>
        <taxon>Puniceicoccaceae</taxon>
        <taxon>Puniceicoccus</taxon>
    </lineage>
</organism>
<gene>
    <name evidence="2" type="ORF">H5P30_16865</name>
</gene>
<dbReference type="Pfam" id="PF03473">
    <property type="entry name" value="MOSC"/>
    <property type="match status" value="1"/>
</dbReference>
<proteinExistence type="predicted"/>
<dbReference type="SUPFAM" id="SSF50800">
    <property type="entry name" value="PK beta-barrel domain-like"/>
    <property type="match status" value="1"/>
</dbReference>
<keyword evidence="3" id="KW-1185">Reference proteome</keyword>
<comment type="caution">
    <text evidence="2">The sequence shown here is derived from an EMBL/GenBank/DDBJ whole genome shotgun (WGS) entry which is preliminary data.</text>
</comment>
<dbReference type="Gene3D" id="2.40.33.20">
    <property type="entry name" value="PK beta-barrel domain-like"/>
    <property type="match status" value="1"/>
</dbReference>
<evidence type="ECO:0000313" key="2">
    <source>
        <dbReference type="EMBL" id="MBC2603457.1"/>
    </source>
</evidence>
<dbReference type="PANTHER" id="PTHR30212:SF2">
    <property type="entry name" value="PROTEIN YIIM"/>
    <property type="match status" value="1"/>
</dbReference>
<dbReference type="InterPro" id="IPR011037">
    <property type="entry name" value="Pyrv_Knase-like_insert_dom_sf"/>
</dbReference>
<feature type="domain" description="MOSC" evidence="1">
    <location>
        <begin position="105"/>
        <end position="190"/>
    </location>
</feature>
<dbReference type="GO" id="GO:0003824">
    <property type="term" value="F:catalytic activity"/>
    <property type="evidence" value="ECO:0007669"/>
    <property type="project" value="InterPro"/>
</dbReference>
<dbReference type="GO" id="GO:0030170">
    <property type="term" value="F:pyridoxal phosphate binding"/>
    <property type="evidence" value="ECO:0007669"/>
    <property type="project" value="InterPro"/>
</dbReference>
<accession>A0A7X1E787</accession>
<dbReference type="RefSeq" id="WP_185694086.1">
    <property type="nucleotide sequence ID" value="NZ_JACHVA010000127.1"/>
</dbReference>
<dbReference type="InterPro" id="IPR052353">
    <property type="entry name" value="Benzoxazolinone_Detox_Enz"/>
</dbReference>
<dbReference type="InterPro" id="IPR005302">
    <property type="entry name" value="MoCF_Sase_C"/>
</dbReference>
<dbReference type="GO" id="GO:0030151">
    <property type="term" value="F:molybdenum ion binding"/>
    <property type="evidence" value="ECO:0007669"/>
    <property type="project" value="InterPro"/>
</dbReference>
<dbReference type="AlphaFoldDB" id="A0A7X1E787"/>
<evidence type="ECO:0000259" key="1">
    <source>
        <dbReference type="Pfam" id="PF03473"/>
    </source>
</evidence>
<reference evidence="2 3" key="1">
    <citation type="submission" date="2020-07" db="EMBL/GenBank/DDBJ databases">
        <authorList>
            <person name="Feng X."/>
        </authorList>
    </citation>
    <scope>NUCLEOTIDE SEQUENCE [LARGE SCALE GENOMIC DNA]</scope>
    <source>
        <strain evidence="2 3">JCM14086</strain>
    </source>
</reference>
<protein>
    <recommendedName>
        <fullName evidence="1">MOSC domain-containing protein</fullName>
    </recommendedName>
</protein>
<dbReference type="EMBL" id="JACHVA010000127">
    <property type="protein sequence ID" value="MBC2603457.1"/>
    <property type="molecule type" value="Genomic_DNA"/>
</dbReference>
<evidence type="ECO:0000313" key="3">
    <source>
        <dbReference type="Proteomes" id="UP000525652"/>
    </source>
</evidence>
<dbReference type="PANTHER" id="PTHR30212">
    <property type="entry name" value="PROTEIN YIIM"/>
    <property type="match status" value="1"/>
</dbReference>